<feature type="region of interest" description="Disordered" evidence="1">
    <location>
        <begin position="486"/>
        <end position="526"/>
    </location>
</feature>
<dbReference type="PANTHER" id="PTHR36220">
    <property type="entry name" value="UNNAMED PRODUCT"/>
    <property type="match status" value="1"/>
</dbReference>
<protein>
    <submittedName>
        <fullName evidence="4">Uncharacterized protein</fullName>
    </submittedName>
</protein>
<keyword evidence="5" id="KW-1185">Reference proteome</keyword>
<keyword evidence="2" id="KW-1133">Transmembrane helix</keyword>
<reference evidence="4" key="1">
    <citation type="submission" date="2020-06" db="EMBL/GenBank/DDBJ databases">
        <authorList>
            <consortium name="Plant Systems Biology data submission"/>
        </authorList>
    </citation>
    <scope>NUCLEOTIDE SEQUENCE</scope>
    <source>
        <strain evidence="4">D6</strain>
    </source>
</reference>
<feature type="region of interest" description="Disordered" evidence="1">
    <location>
        <begin position="615"/>
        <end position="642"/>
    </location>
</feature>
<keyword evidence="3" id="KW-0732">Signal</keyword>
<evidence type="ECO:0000256" key="2">
    <source>
        <dbReference type="SAM" id="Phobius"/>
    </source>
</evidence>
<evidence type="ECO:0000313" key="5">
    <source>
        <dbReference type="Proteomes" id="UP001153069"/>
    </source>
</evidence>
<dbReference type="InterPro" id="IPR028994">
    <property type="entry name" value="Integrin_alpha_N"/>
</dbReference>
<proteinExistence type="predicted"/>
<dbReference type="EMBL" id="CAICTM010001994">
    <property type="protein sequence ID" value="CAB9527436.1"/>
    <property type="molecule type" value="Genomic_DNA"/>
</dbReference>
<dbReference type="Gene3D" id="2.130.10.130">
    <property type="entry name" value="Integrin alpha, N-terminal"/>
    <property type="match status" value="1"/>
</dbReference>
<organism evidence="4 5">
    <name type="scientific">Seminavis robusta</name>
    <dbReference type="NCBI Taxonomy" id="568900"/>
    <lineage>
        <taxon>Eukaryota</taxon>
        <taxon>Sar</taxon>
        <taxon>Stramenopiles</taxon>
        <taxon>Ochrophyta</taxon>
        <taxon>Bacillariophyta</taxon>
        <taxon>Bacillariophyceae</taxon>
        <taxon>Bacillariophycidae</taxon>
        <taxon>Naviculales</taxon>
        <taxon>Naviculaceae</taxon>
        <taxon>Seminavis</taxon>
    </lineage>
</organism>
<feature type="transmembrane region" description="Helical" evidence="2">
    <location>
        <begin position="590"/>
        <end position="609"/>
    </location>
</feature>
<sequence>MKLSLSLFVSAVLLLTSVLTNFASAENSFAQVGQTLEGQALQGATNQQHVEFGGIVRLSHDGKRMAVAAPPQSNYHHGQVFVYERDDSTAMGDVTQSTWSLKFDLAGTSSDEDIGKNIALSDDGNILAVRSGATVKVFRYNVENGQFELMDLHPTETVGACKGRGLSLGQTTTTASIYFLLISCESFQKGQGKVDVLSLNAGASEWIRVGTLRGEPRDPAAETGNLFGWETAALVRNSQQDVVTIAVSSPNHSVKTGLVQVFRLFTKTGKVARMGQDMKGNEEGHQFGFGMDLSTFGHPILVVGAPQCNSDSGAVKAGCLTTYRWSNTADGFAWIQDDEVFYGQEQDDRFGGSVAITRNGGRLAATSLRYNRQQGHIRVFDMDPVTLAYNRSGEILGVASLVRFGQAVALNEYGSMIASGSVRSKAEQGDASVGSVRVFLDETPFCSQPGRGATMQDLFLARNVCSDVVSRTFECDAANCVWAERPPSDSPSMAPSSTPSLAPASPVGTLAPSTDSPTNESTSAPSGPIIVEDWYWYSENTTFAPTATPSEVILDELDAAVPTYVPTSATSEPVIIVDYGVPDSDGNVQWAAAGGVLFFLLTGAVGFVYRKLRSKKPEDSNQSDGVNEAAVESAECVDNSPV</sequence>
<accession>A0A9N8EUF4</accession>
<name>A0A9N8EUF4_9STRA</name>
<dbReference type="AlphaFoldDB" id="A0A9N8EUF4"/>
<evidence type="ECO:0000313" key="4">
    <source>
        <dbReference type="EMBL" id="CAB9527436.1"/>
    </source>
</evidence>
<gene>
    <name evidence="4" type="ORF">SEMRO_1996_G310040.1</name>
</gene>
<feature type="chain" id="PRO_5040388235" evidence="3">
    <location>
        <begin position="26"/>
        <end position="642"/>
    </location>
</feature>
<evidence type="ECO:0000256" key="1">
    <source>
        <dbReference type="SAM" id="MobiDB-lite"/>
    </source>
</evidence>
<comment type="caution">
    <text evidence="4">The sequence shown here is derived from an EMBL/GenBank/DDBJ whole genome shotgun (WGS) entry which is preliminary data.</text>
</comment>
<evidence type="ECO:0000256" key="3">
    <source>
        <dbReference type="SAM" id="SignalP"/>
    </source>
</evidence>
<dbReference type="PANTHER" id="PTHR36220:SF1">
    <property type="entry name" value="GAMMA TUBULIN COMPLEX COMPONENT C-TERMINAL DOMAIN-CONTAINING PROTEIN"/>
    <property type="match status" value="1"/>
</dbReference>
<feature type="compositionally biased region" description="Polar residues" evidence="1">
    <location>
        <begin position="511"/>
        <end position="525"/>
    </location>
</feature>
<keyword evidence="2" id="KW-0472">Membrane</keyword>
<dbReference type="SUPFAM" id="SSF82171">
    <property type="entry name" value="DPP6 N-terminal domain-like"/>
    <property type="match status" value="1"/>
</dbReference>
<feature type="signal peptide" evidence="3">
    <location>
        <begin position="1"/>
        <end position="25"/>
    </location>
</feature>
<keyword evidence="2" id="KW-0812">Transmembrane</keyword>
<dbReference type="Proteomes" id="UP001153069">
    <property type="component" value="Unassembled WGS sequence"/>
</dbReference>
<feature type="compositionally biased region" description="Low complexity" evidence="1">
    <location>
        <begin position="490"/>
        <end position="506"/>
    </location>
</feature>